<gene>
    <name evidence="8" type="ORF">ARMOST_04989</name>
</gene>
<dbReference type="STRING" id="47428.A0A284QYX2"/>
<evidence type="ECO:0000256" key="5">
    <source>
        <dbReference type="SAM" id="MobiDB-lite"/>
    </source>
</evidence>
<dbReference type="InterPro" id="IPR040454">
    <property type="entry name" value="TF_IIIC_Tfc1/Sfc1"/>
</dbReference>
<dbReference type="AlphaFoldDB" id="A0A284QYX2"/>
<keyword evidence="3" id="KW-0804">Transcription</keyword>
<dbReference type="InterPro" id="IPR042536">
    <property type="entry name" value="TFIIIC_tauA_Sfc1"/>
</dbReference>
<keyword evidence="9" id="KW-1185">Reference proteome</keyword>
<dbReference type="PANTHER" id="PTHR13230">
    <property type="entry name" value="GENERAL TRANSCRIPTION FACTOR IIIC, POLYPEPTIDE 5"/>
    <property type="match status" value="1"/>
</dbReference>
<sequence length="561" mass="63373">MDSNTEPQASTSGSASTSREAVALPLPSTPFYSVEYPGRVKPTSVPEAIRTLGGQPSLDSAFRHAASKAESLVELSLRPDNPFSHPIPGEVVASNAILLKVVKRKKKKKPEDAEDGFIGEYTTEAVGIIPKTIRFRSLADYQYQPDVEDPMSKLRMSMSSMDVETIRAYRFPEEKADYMVPANPSPPSSPPLPPPSLTSDTDFEMNLDPQLLDVSNPAPDSNSDMRSNLRLFPPPIFSRQTIPQVYNFKANTASIVSTTIDEETGEEKKRLINRMRWKGYGPATIYFSDTVVPSKPPQNVEAVRVQVDQRILKMLQDFFDDRPVWTRMSLFNQFAPGEAREIHNSKVLLPLVCYVFQDGPWRDTLVKFNYDPRKQTDARLFQRLYFRNANHPIARPSVATRRQDRSATSAFLEHGVDKDLERRTSHIFDGRTLTKETAAFQLCDIEDPMLKEMIQDTNDLRETCDERDGWYSTHVFERIKAVLRHKFFSLLDGHIATDEECRNLLATHQGSTSKTVTSSRNAKLRSGKHNMAKGALRPEDAAALRLRATLDRNAKNIPIQR</sequence>
<feature type="domain" description="Transcription factor IIIC subunit 5 HTH" evidence="6">
    <location>
        <begin position="231"/>
        <end position="387"/>
    </location>
</feature>
<organism evidence="8 9">
    <name type="scientific">Armillaria ostoyae</name>
    <name type="common">Armillaria root rot fungus</name>
    <dbReference type="NCBI Taxonomy" id="47428"/>
    <lineage>
        <taxon>Eukaryota</taxon>
        <taxon>Fungi</taxon>
        <taxon>Dikarya</taxon>
        <taxon>Basidiomycota</taxon>
        <taxon>Agaricomycotina</taxon>
        <taxon>Agaricomycetes</taxon>
        <taxon>Agaricomycetidae</taxon>
        <taxon>Agaricales</taxon>
        <taxon>Marasmiineae</taxon>
        <taxon>Physalacriaceae</taxon>
        <taxon>Armillaria</taxon>
    </lineage>
</organism>
<evidence type="ECO:0000313" key="9">
    <source>
        <dbReference type="Proteomes" id="UP000219338"/>
    </source>
</evidence>
<dbReference type="OMA" id="PPEYFVR"/>
<dbReference type="PANTHER" id="PTHR13230:SF5">
    <property type="entry name" value="GENERAL TRANSCRIPTION FACTOR 3C POLYPEPTIDE 5"/>
    <property type="match status" value="1"/>
</dbReference>
<dbReference type="Proteomes" id="UP000219338">
    <property type="component" value="Unassembled WGS sequence"/>
</dbReference>
<dbReference type="EMBL" id="FUEG01000003">
    <property type="protein sequence ID" value="SJL01666.1"/>
    <property type="molecule type" value="Genomic_DNA"/>
</dbReference>
<dbReference type="GO" id="GO:0006384">
    <property type="term" value="P:transcription initiation at RNA polymerase III promoter"/>
    <property type="evidence" value="ECO:0007669"/>
    <property type="project" value="InterPro"/>
</dbReference>
<evidence type="ECO:0000256" key="1">
    <source>
        <dbReference type="ARBA" id="ARBA00004123"/>
    </source>
</evidence>
<protein>
    <recommendedName>
        <fullName evidence="10">Transcription factor IIIC subunit 5 HTH domain-containing protein</fullName>
    </recommendedName>
</protein>
<dbReference type="OrthoDB" id="5598268at2759"/>
<keyword evidence="2" id="KW-0238">DNA-binding</keyword>
<feature type="region of interest" description="Disordered" evidence="5">
    <location>
        <begin position="180"/>
        <end position="200"/>
    </location>
</feature>
<feature type="domain" description="Transcription factor IIIC subunit Tfc1/Sfc1 triple barrel" evidence="7">
    <location>
        <begin position="32"/>
        <end position="144"/>
    </location>
</feature>
<dbReference type="GO" id="GO:0001002">
    <property type="term" value="F:RNA polymerase III type 1 promoter sequence-specific DNA binding"/>
    <property type="evidence" value="ECO:0007669"/>
    <property type="project" value="TreeGrafter"/>
</dbReference>
<evidence type="ECO:0000313" key="8">
    <source>
        <dbReference type="EMBL" id="SJL01666.1"/>
    </source>
</evidence>
<dbReference type="GO" id="GO:0005634">
    <property type="term" value="C:nucleus"/>
    <property type="evidence" value="ECO:0007669"/>
    <property type="project" value="UniProtKB-SubCell"/>
</dbReference>
<dbReference type="InterPro" id="IPR019136">
    <property type="entry name" value="TF_IIIC_su-5_HTH"/>
</dbReference>
<dbReference type="InterPro" id="IPR041499">
    <property type="entry name" value="Tfc1/Sfc1_N"/>
</dbReference>
<dbReference type="Pfam" id="PF09734">
    <property type="entry name" value="Tau95"/>
    <property type="match status" value="1"/>
</dbReference>
<keyword evidence="4" id="KW-0539">Nucleus</keyword>
<dbReference type="GO" id="GO:0001003">
    <property type="term" value="F:RNA polymerase III type 2 promoter sequence-specific DNA binding"/>
    <property type="evidence" value="ECO:0007669"/>
    <property type="project" value="TreeGrafter"/>
</dbReference>
<evidence type="ECO:0000259" key="7">
    <source>
        <dbReference type="Pfam" id="PF17682"/>
    </source>
</evidence>
<feature type="region of interest" description="Disordered" evidence="5">
    <location>
        <begin position="1"/>
        <end position="22"/>
    </location>
</feature>
<proteinExistence type="predicted"/>
<name>A0A284QYX2_ARMOS</name>
<evidence type="ECO:0000259" key="6">
    <source>
        <dbReference type="Pfam" id="PF09734"/>
    </source>
</evidence>
<feature type="compositionally biased region" description="Polar residues" evidence="5">
    <location>
        <begin position="1"/>
        <end position="19"/>
    </location>
</feature>
<reference evidence="9" key="1">
    <citation type="journal article" date="2017" name="Nat. Ecol. Evol.">
        <title>Genome expansion and lineage-specific genetic innovations in the forest pathogenic fungi Armillaria.</title>
        <authorList>
            <person name="Sipos G."/>
            <person name="Prasanna A.N."/>
            <person name="Walter M.C."/>
            <person name="O'Connor E."/>
            <person name="Balint B."/>
            <person name="Krizsan K."/>
            <person name="Kiss B."/>
            <person name="Hess J."/>
            <person name="Varga T."/>
            <person name="Slot J."/>
            <person name="Riley R."/>
            <person name="Boka B."/>
            <person name="Rigling D."/>
            <person name="Barry K."/>
            <person name="Lee J."/>
            <person name="Mihaltcheva S."/>
            <person name="LaButti K."/>
            <person name="Lipzen A."/>
            <person name="Waldron R."/>
            <person name="Moloney N.M."/>
            <person name="Sperisen C."/>
            <person name="Kredics L."/>
            <person name="Vagvoelgyi C."/>
            <person name="Patrignani A."/>
            <person name="Fitzpatrick D."/>
            <person name="Nagy I."/>
            <person name="Doyle S."/>
            <person name="Anderson J.B."/>
            <person name="Grigoriev I.V."/>
            <person name="Gueldener U."/>
            <person name="Muensterkoetter M."/>
            <person name="Nagy L.G."/>
        </authorList>
    </citation>
    <scope>NUCLEOTIDE SEQUENCE [LARGE SCALE GENOMIC DNA]</scope>
    <source>
        <strain evidence="9">C18/9</strain>
    </source>
</reference>
<evidence type="ECO:0000256" key="3">
    <source>
        <dbReference type="ARBA" id="ARBA00023163"/>
    </source>
</evidence>
<comment type="subcellular location">
    <subcellularLocation>
        <location evidence="1">Nucleus</location>
    </subcellularLocation>
</comment>
<evidence type="ECO:0000256" key="4">
    <source>
        <dbReference type="ARBA" id="ARBA00023242"/>
    </source>
</evidence>
<evidence type="ECO:0000256" key="2">
    <source>
        <dbReference type="ARBA" id="ARBA00023125"/>
    </source>
</evidence>
<dbReference type="Gene3D" id="3.30.200.160">
    <property type="entry name" value="TFIIIC, subcomplex tauA, subunit Sfc1, barrel domain"/>
    <property type="match status" value="1"/>
</dbReference>
<dbReference type="Pfam" id="PF17682">
    <property type="entry name" value="Tau95_N"/>
    <property type="match status" value="1"/>
</dbReference>
<dbReference type="GO" id="GO:0000127">
    <property type="term" value="C:transcription factor TFIIIC complex"/>
    <property type="evidence" value="ECO:0007669"/>
    <property type="project" value="InterPro"/>
</dbReference>
<feature type="compositionally biased region" description="Pro residues" evidence="5">
    <location>
        <begin position="183"/>
        <end position="196"/>
    </location>
</feature>
<accession>A0A284QYX2</accession>
<evidence type="ECO:0008006" key="10">
    <source>
        <dbReference type="Google" id="ProtNLM"/>
    </source>
</evidence>